<dbReference type="PANTHER" id="PTHR43895:SF123">
    <property type="entry name" value="NON-SPECIFIC SERINE_THREONINE PROTEIN KINASE"/>
    <property type="match status" value="1"/>
</dbReference>
<dbReference type="EMBL" id="QJKJ01009497">
    <property type="protein sequence ID" value="RDX76468.1"/>
    <property type="molecule type" value="Genomic_DNA"/>
</dbReference>
<evidence type="ECO:0000313" key="17">
    <source>
        <dbReference type="Proteomes" id="UP000257109"/>
    </source>
</evidence>
<dbReference type="Pfam" id="PF03822">
    <property type="entry name" value="NAF"/>
    <property type="match status" value="1"/>
</dbReference>
<keyword evidence="7 16" id="KW-0418">Kinase</keyword>
<evidence type="ECO:0000313" key="16">
    <source>
        <dbReference type="EMBL" id="RDX76468.1"/>
    </source>
</evidence>
<evidence type="ECO:0000256" key="10">
    <source>
        <dbReference type="ARBA" id="ARBA00047899"/>
    </source>
</evidence>
<proteinExistence type="inferred from homology"/>
<keyword evidence="17" id="KW-1185">Reference proteome</keyword>
<dbReference type="PROSITE" id="PS00107">
    <property type="entry name" value="PROTEIN_KINASE_ATP"/>
    <property type="match status" value="1"/>
</dbReference>
<dbReference type="OrthoDB" id="193931at2759"/>
<dbReference type="AlphaFoldDB" id="A0A371FDT7"/>
<comment type="function">
    <text evidence="12">CIPK serine-threonine protein kinases interact with CBL proteins. Binding of a CBL protein to the regulatory NAF domain of CIPK protein lead to the activation of the kinase in a calcium-dependent manner.</text>
</comment>
<comment type="catalytic activity">
    <reaction evidence="10">
        <text>L-threonyl-[protein] + ATP = O-phospho-L-threonyl-[protein] + ADP + H(+)</text>
        <dbReference type="Rhea" id="RHEA:46608"/>
        <dbReference type="Rhea" id="RHEA-COMP:11060"/>
        <dbReference type="Rhea" id="RHEA-COMP:11605"/>
        <dbReference type="ChEBI" id="CHEBI:15378"/>
        <dbReference type="ChEBI" id="CHEBI:30013"/>
        <dbReference type="ChEBI" id="CHEBI:30616"/>
        <dbReference type="ChEBI" id="CHEBI:61977"/>
        <dbReference type="ChEBI" id="CHEBI:456216"/>
        <dbReference type="EC" id="2.7.11.1"/>
    </reaction>
</comment>
<evidence type="ECO:0000256" key="13">
    <source>
        <dbReference type="PROSITE-ProRule" id="PRU10141"/>
    </source>
</evidence>
<dbReference type="GO" id="GO:0106310">
    <property type="term" value="F:protein serine kinase activity"/>
    <property type="evidence" value="ECO:0007669"/>
    <property type="project" value="RHEA"/>
</dbReference>
<dbReference type="SUPFAM" id="SSF56112">
    <property type="entry name" value="Protein kinase-like (PK-like)"/>
    <property type="match status" value="1"/>
</dbReference>
<name>A0A371FDT7_MUCPR</name>
<keyword evidence="4 14" id="KW-0723">Serine/threonine-protein kinase</keyword>
<evidence type="ECO:0000256" key="1">
    <source>
        <dbReference type="ARBA" id="ARBA00001936"/>
    </source>
</evidence>
<evidence type="ECO:0000256" key="12">
    <source>
        <dbReference type="ARBA" id="ARBA00058225"/>
    </source>
</evidence>
<feature type="binding site" evidence="13">
    <location>
        <position position="103"/>
    </location>
    <ligand>
        <name>ATP</name>
        <dbReference type="ChEBI" id="CHEBI:30616"/>
    </ligand>
</feature>
<dbReference type="SMART" id="SM00220">
    <property type="entry name" value="S_TKc"/>
    <property type="match status" value="1"/>
</dbReference>
<organism evidence="16 17">
    <name type="scientific">Mucuna pruriens</name>
    <name type="common">Velvet bean</name>
    <name type="synonym">Dolichos pruriens</name>
    <dbReference type="NCBI Taxonomy" id="157652"/>
    <lineage>
        <taxon>Eukaryota</taxon>
        <taxon>Viridiplantae</taxon>
        <taxon>Streptophyta</taxon>
        <taxon>Embryophyta</taxon>
        <taxon>Tracheophyta</taxon>
        <taxon>Spermatophyta</taxon>
        <taxon>Magnoliopsida</taxon>
        <taxon>eudicotyledons</taxon>
        <taxon>Gunneridae</taxon>
        <taxon>Pentapetalae</taxon>
        <taxon>rosids</taxon>
        <taxon>fabids</taxon>
        <taxon>Fabales</taxon>
        <taxon>Fabaceae</taxon>
        <taxon>Papilionoideae</taxon>
        <taxon>50 kb inversion clade</taxon>
        <taxon>NPAAA clade</taxon>
        <taxon>indigoferoid/millettioid clade</taxon>
        <taxon>Phaseoleae</taxon>
        <taxon>Mucuna</taxon>
    </lineage>
</organism>
<accession>A0A371FDT7</accession>
<dbReference type="CDD" id="cd12195">
    <property type="entry name" value="CIPK_C"/>
    <property type="match status" value="1"/>
</dbReference>
<evidence type="ECO:0000256" key="11">
    <source>
        <dbReference type="ARBA" id="ARBA00048679"/>
    </source>
</evidence>
<evidence type="ECO:0000256" key="7">
    <source>
        <dbReference type="ARBA" id="ARBA00022777"/>
    </source>
</evidence>
<dbReference type="PROSITE" id="PS00108">
    <property type="entry name" value="PROTEIN_KINASE_ST"/>
    <property type="match status" value="1"/>
</dbReference>
<evidence type="ECO:0000256" key="9">
    <source>
        <dbReference type="ARBA" id="ARBA00023211"/>
    </source>
</evidence>
<dbReference type="InterPro" id="IPR000719">
    <property type="entry name" value="Prot_kinase_dom"/>
</dbReference>
<dbReference type="GO" id="GO:0005524">
    <property type="term" value="F:ATP binding"/>
    <property type="evidence" value="ECO:0007669"/>
    <property type="project" value="UniProtKB-UniRule"/>
</dbReference>
<keyword evidence="8 13" id="KW-0067">ATP-binding</keyword>
<dbReference type="PANTHER" id="PTHR43895">
    <property type="entry name" value="CALCIUM/CALMODULIN-DEPENDENT PROTEIN KINASE KINASE-RELATED"/>
    <property type="match status" value="1"/>
</dbReference>
<dbReference type="Proteomes" id="UP000257109">
    <property type="component" value="Unassembled WGS sequence"/>
</dbReference>
<dbReference type="GO" id="GO:0004674">
    <property type="term" value="F:protein serine/threonine kinase activity"/>
    <property type="evidence" value="ECO:0007669"/>
    <property type="project" value="UniProtKB-KW"/>
</dbReference>
<feature type="domain" description="Protein kinase" evidence="15">
    <location>
        <begin position="74"/>
        <end position="362"/>
    </location>
</feature>
<evidence type="ECO:0000256" key="4">
    <source>
        <dbReference type="ARBA" id="ARBA00022527"/>
    </source>
</evidence>
<sequence>MANSRIARFFMEVAPPQYVTVMRHRTSKMLDTITEDDREISTNDSVISPPKSSTAAAAAAASSAASVTNANGRYELGQTLGRGASSIVRLARHLDTGHNVAIKVFDKNLVLVQEAKHLTQQKMDAIIREISIMKMCQHPNVVRMIEVRRNDCLPVMATKTNIYIVLEHLSGGELYDKVIQSRTSVWGMNEVQARRYFQQLICGLGYCHSNGVSHRDIKPQNLLLDADGVLKVLDFGMSALAPQVRQDGLLHTVCGTPHYTAPEVLSNNGYDGQKADIWSCGVIVFFMVAGYLPFRTDADDNTVSYEKIRHAEFTCPSFFSSRLRRLVKRMLDLNPDTIPEDEEVVSAVPAAMNAFQMFSTYLGFDLIGNLFDRVRVKREARFICESSANEIISGIEHVAGPLGFNVKKRHYQMCIEGGEQAMRRGHLIIIIEIYQMAPSFHMVELRKAGGDVLEFHKFYKGLSSGLQDIINKAEPIDADDYLLLTLFEFLWDH</sequence>
<evidence type="ECO:0000256" key="2">
    <source>
        <dbReference type="ARBA" id="ARBA00006234"/>
    </source>
</evidence>
<dbReference type="STRING" id="157652.A0A371FDT7"/>
<evidence type="ECO:0000256" key="14">
    <source>
        <dbReference type="RuleBase" id="RU000304"/>
    </source>
</evidence>
<dbReference type="GO" id="GO:0007165">
    <property type="term" value="P:signal transduction"/>
    <property type="evidence" value="ECO:0007669"/>
    <property type="project" value="InterPro"/>
</dbReference>
<dbReference type="Gene3D" id="1.10.510.10">
    <property type="entry name" value="Transferase(Phosphotransferase) domain 1"/>
    <property type="match status" value="1"/>
</dbReference>
<evidence type="ECO:0000256" key="3">
    <source>
        <dbReference type="ARBA" id="ARBA00012513"/>
    </source>
</evidence>
<evidence type="ECO:0000256" key="6">
    <source>
        <dbReference type="ARBA" id="ARBA00022741"/>
    </source>
</evidence>
<gene>
    <name evidence="16" type="primary">CIPK23</name>
    <name evidence="16" type="ORF">CR513_43534</name>
</gene>
<dbReference type="FunFam" id="3.30.310.80:FF:000005">
    <property type="entry name" value="Non-specific serine/threonine protein kinase"/>
    <property type="match status" value="1"/>
</dbReference>
<dbReference type="InterPro" id="IPR008271">
    <property type="entry name" value="Ser/Thr_kinase_AS"/>
</dbReference>
<evidence type="ECO:0000256" key="8">
    <source>
        <dbReference type="ARBA" id="ARBA00022840"/>
    </source>
</evidence>
<dbReference type="InterPro" id="IPR017441">
    <property type="entry name" value="Protein_kinase_ATP_BS"/>
</dbReference>
<keyword evidence="6 13" id="KW-0547">Nucleotide-binding</keyword>
<keyword evidence="9" id="KW-0464">Manganese</keyword>
<protein>
    <recommendedName>
        <fullName evidence="3">non-specific serine/threonine protein kinase</fullName>
        <ecNumber evidence="3">2.7.11.1</ecNumber>
    </recommendedName>
</protein>
<comment type="catalytic activity">
    <reaction evidence="11">
        <text>L-seryl-[protein] + ATP = O-phospho-L-seryl-[protein] + ADP + H(+)</text>
        <dbReference type="Rhea" id="RHEA:17989"/>
        <dbReference type="Rhea" id="RHEA-COMP:9863"/>
        <dbReference type="Rhea" id="RHEA-COMP:11604"/>
        <dbReference type="ChEBI" id="CHEBI:15378"/>
        <dbReference type="ChEBI" id="CHEBI:29999"/>
        <dbReference type="ChEBI" id="CHEBI:30616"/>
        <dbReference type="ChEBI" id="CHEBI:83421"/>
        <dbReference type="ChEBI" id="CHEBI:456216"/>
        <dbReference type="EC" id="2.7.11.1"/>
    </reaction>
</comment>
<dbReference type="InterPro" id="IPR011009">
    <property type="entry name" value="Kinase-like_dom_sf"/>
</dbReference>
<evidence type="ECO:0000259" key="15">
    <source>
        <dbReference type="PROSITE" id="PS50011"/>
    </source>
</evidence>
<dbReference type="Gene3D" id="3.30.310.80">
    <property type="entry name" value="Kinase associated domain 1, KA1"/>
    <property type="match status" value="1"/>
</dbReference>
<dbReference type="InterPro" id="IPR004041">
    <property type="entry name" value="NAF_dom"/>
</dbReference>
<comment type="caution">
    <text evidence="16">The sequence shown here is derived from an EMBL/GenBank/DDBJ whole genome shotgun (WGS) entry which is preliminary data.</text>
</comment>
<dbReference type="Gene3D" id="3.30.200.20">
    <property type="entry name" value="Phosphorylase Kinase, domain 1"/>
    <property type="match status" value="1"/>
</dbReference>
<comment type="cofactor">
    <cofactor evidence="1">
        <name>Mn(2+)</name>
        <dbReference type="ChEBI" id="CHEBI:29035"/>
    </cofactor>
</comment>
<evidence type="ECO:0000256" key="5">
    <source>
        <dbReference type="ARBA" id="ARBA00022679"/>
    </source>
</evidence>
<feature type="non-terminal residue" evidence="16">
    <location>
        <position position="1"/>
    </location>
</feature>
<comment type="similarity">
    <text evidence="2">Belongs to the protein kinase superfamily. CAMK Ser/Thr protein kinase family. SNF1 subfamily.</text>
</comment>
<dbReference type="Pfam" id="PF00069">
    <property type="entry name" value="Pkinase"/>
    <property type="match status" value="1"/>
</dbReference>
<dbReference type="FunFam" id="1.10.510.10:FF:000571">
    <property type="entry name" value="Maternal embryonic leucine zipper kinase"/>
    <property type="match status" value="1"/>
</dbReference>
<keyword evidence="5" id="KW-0808">Transferase</keyword>
<dbReference type="EC" id="2.7.11.1" evidence="3"/>
<dbReference type="PROSITE" id="PS50011">
    <property type="entry name" value="PROTEIN_KINASE_DOM"/>
    <property type="match status" value="1"/>
</dbReference>
<reference evidence="16" key="1">
    <citation type="submission" date="2018-05" db="EMBL/GenBank/DDBJ databases">
        <title>Draft genome of Mucuna pruriens seed.</title>
        <authorList>
            <person name="Nnadi N.E."/>
            <person name="Vos R."/>
            <person name="Hasami M.H."/>
            <person name="Devisetty U.K."/>
            <person name="Aguiy J.C."/>
        </authorList>
    </citation>
    <scope>NUCLEOTIDE SEQUENCE [LARGE SCALE GENOMIC DNA]</scope>
    <source>
        <strain evidence="16">JCA_2017</strain>
    </source>
</reference>